<keyword evidence="2" id="KW-1185">Reference proteome</keyword>
<dbReference type="Proteomes" id="UP001212841">
    <property type="component" value="Unassembled WGS sequence"/>
</dbReference>
<comment type="caution">
    <text evidence="1">The sequence shown here is derived from an EMBL/GenBank/DDBJ whole genome shotgun (WGS) entry which is preliminary data.</text>
</comment>
<accession>A0AAD5S6U9</accession>
<organism evidence="1 2">
    <name type="scientific">Rhizophlyctis rosea</name>
    <dbReference type="NCBI Taxonomy" id="64517"/>
    <lineage>
        <taxon>Eukaryota</taxon>
        <taxon>Fungi</taxon>
        <taxon>Fungi incertae sedis</taxon>
        <taxon>Chytridiomycota</taxon>
        <taxon>Chytridiomycota incertae sedis</taxon>
        <taxon>Chytridiomycetes</taxon>
        <taxon>Rhizophlyctidales</taxon>
        <taxon>Rhizophlyctidaceae</taxon>
        <taxon>Rhizophlyctis</taxon>
    </lineage>
</organism>
<name>A0AAD5S6U9_9FUNG</name>
<evidence type="ECO:0008006" key="3">
    <source>
        <dbReference type="Google" id="ProtNLM"/>
    </source>
</evidence>
<evidence type="ECO:0000313" key="2">
    <source>
        <dbReference type="Proteomes" id="UP001212841"/>
    </source>
</evidence>
<gene>
    <name evidence="1" type="ORF">HK097_011045</name>
</gene>
<dbReference type="AlphaFoldDB" id="A0AAD5S6U9"/>
<sequence length="192" mass="21119">MTGSGVETIAHLRETSRITIMFIEIEEGAPLILRLFGTATVHEPTSPSFTKYIPSPADRVPGTRAVVSVDINLVTTACGWNVPIYNYVKPREKLVEWSQKMEEADEAGTPLDMKIHKYPGMDYYRKLKNSRSLDGLKGLDAVSDASSTLSRIAEWVGYKWRIGGGREATVGFAVGVGLTVGVAIGGRNFRKW</sequence>
<protein>
    <recommendedName>
        <fullName evidence="3">Pyridoxamine 5'-phosphate oxidase putative domain-containing protein</fullName>
    </recommendedName>
</protein>
<dbReference type="EMBL" id="JADGJD010000879">
    <property type="protein sequence ID" value="KAJ3047907.1"/>
    <property type="molecule type" value="Genomic_DNA"/>
</dbReference>
<proteinExistence type="predicted"/>
<dbReference type="PANTHER" id="PTHR39336">
    <property type="entry name" value="PYRIDOXAMINE PHOSPHATE OXIDASE FAMILY PROTEIN (AFU_ORTHOLOGUE AFUA_6G11440)"/>
    <property type="match status" value="1"/>
</dbReference>
<dbReference type="PANTHER" id="PTHR39336:SF1">
    <property type="entry name" value="PYRIDOXAMINE PHOSPHATE OXIDASE FAMILY PROTEIN (AFU_ORTHOLOGUE AFUA_6G11440)"/>
    <property type="match status" value="1"/>
</dbReference>
<reference evidence="1" key="1">
    <citation type="submission" date="2020-05" db="EMBL/GenBank/DDBJ databases">
        <title>Phylogenomic resolution of chytrid fungi.</title>
        <authorList>
            <person name="Stajich J.E."/>
            <person name="Amses K."/>
            <person name="Simmons R."/>
            <person name="Seto K."/>
            <person name="Myers J."/>
            <person name="Bonds A."/>
            <person name="Quandt C.A."/>
            <person name="Barry K."/>
            <person name="Liu P."/>
            <person name="Grigoriev I."/>
            <person name="Longcore J.E."/>
            <person name="James T.Y."/>
        </authorList>
    </citation>
    <scope>NUCLEOTIDE SEQUENCE</scope>
    <source>
        <strain evidence="1">JEL0318</strain>
    </source>
</reference>
<evidence type="ECO:0000313" key="1">
    <source>
        <dbReference type="EMBL" id="KAJ3047907.1"/>
    </source>
</evidence>